<feature type="domain" description="Tf2-1-like SH3-like" evidence="1">
    <location>
        <begin position="17"/>
        <end position="81"/>
    </location>
</feature>
<dbReference type="EMBL" id="BSYR01000052">
    <property type="protein sequence ID" value="GMJ08583.1"/>
    <property type="molecule type" value="Genomic_DNA"/>
</dbReference>
<evidence type="ECO:0000259" key="1">
    <source>
        <dbReference type="Pfam" id="PF24626"/>
    </source>
</evidence>
<gene>
    <name evidence="2" type="ORF">HRI_004527500</name>
</gene>
<organism evidence="2 3">
    <name type="scientific">Hibiscus trionum</name>
    <name type="common">Flower of an hour</name>
    <dbReference type="NCBI Taxonomy" id="183268"/>
    <lineage>
        <taxon>Eukaryota</taxon>
        <taxon>Viridiplantae</taxon>
        <taxon>Streptophyta</taxon>
        <taxon>Embryophyta</taxon>
        <taxon>Tracheophyta</taxon>
        <taxon>Spermatophyta</taxon>
        <taxon>Magnoliopsida</taxon>
        <taxon>eudicotyledons</taxon>
        <taxon>Gunneridae</taxon>
        <taxon>Pentapetalae</taxon>
        <taxon>rosids</taxon>
        <taxon>malvids</taxon>
        <taxon>Malvales</taxon>
        <taxon>Malvaceae</taxon>
        <taxon>Malvoideae</taxon>
        <taxon>Hibiscus</taxon>
    </lineage>
</organism>
<dbReference type="OrthoDB" id="1936407at2759"/>
<comment type="caution">
    <text evidence="2">The sequence shown here is derived from an EMBL/GenBank/DDBJ whole genome shotgun (WGS) entry which is preliminary data.</text>
</comment>
<evidence type="ECO:0000313" key="3">
    <source>
        <dbReference type="Proteomes" id="UP001165190"/>
    </source>
</evidence>
<dbReference type="Proteomes" id="UP001165190">
    <property type="component" value="Unassembled WGS sequence"/>
</dbReference>
<dbReference type="Pfam" id="PF24626">
    <property type="entry name" value="SH3_Tf2-1"/>
    <property type="match status" value="1"/>
</dbReference>
<dbReference type="AlphaFoldDB" id="A0A9W7J5M3"/>
<dbReference type="PANTHER" id="PTHR46148:SF54">
    <property type="entry name" value="RETROTRANSPOSON-LIKE PROTEIN"/>
    <property type="match status" value="1"/>
</dbReference>
<sequence length="115" mass="13351">MKLHAERHRRALEFVEGDWVFVRLQPYQQLSLRLTKQHKLSPRYFCLYRVLQRVGSLAYKLDLPESSKIHHVIHVSKLRAFKGRPKQQITPLPLLADLGAELAATPITNLEDKVS</sequence>
<keyword evidence="3" id="KW-1185">Reference proteome</keyword>
<name>A0A9W7J5M3_HIBTR</name>
<evidence type="ECO:0000313" key="2">
    <source>
        <dbReference type="EMBL" id="GMJ08583.1"/>
    </source>
</evidence>
<reference evidence="2" key="1">
    <citation type="submission" date="2023-05" db="EMBL/GenBank/DDBJ databases">
        <title>Genome and transcriptome analyses reveal genes involved in the formation of fine ridges on petal epidermal cells in Hibiscus trionum.</title>
        <authorList>
            <person name="Koshimizu S."/>
            <person name="Masuda S."/>
            <person name="Ishii T."/>
            <person name="Shirasu K."/>
            <person name="Hoshino A."/>
            <person name="Arita M."/>
        </authorList>
    </citation>
    <scope>NUCLEOTIDE SEQUENCE</scope>
    <source>
        <strain evidence="2">Hamamatsu line</strain>
    </source>
</reference>
<dbReference type="InterPro" id="IPR056924">
    <property type="entry name" value="SH3_Tf2-1"/>
</dbReference>
<protein>
    <recommendedName>
        <fullName evidence="1">Tf2-1-like SH3-like domain-containing protein</fullName>
    </recommendedName>
</protein>
<proteinExistence type="predicted"/>
<accession>A0A9W7J5M3</accession>
<dbReference type="PANTHER" id="PTHR46148">
    <property type="entry name" value="CHROMO DOMAIN-CONTAINING PROTEIN"/>
    <property type="match status" value="1"/>
</dbReference>